<dbReference type="VEuPathDB" id="FungiDB:CHGG_00397"/>
<evidence type="ECO:0000313" key="9">
    <source>
        <dbReference type="EMBL" id="EAQ92162.1"/>
    </source>
</evidence>
<dbReference type="RefSeq" id="XP_001219618.1">
    <property type="nucleotide sequence ID" value="XM_001219617.1"/>
</dbReference>
<dbReference type="HOGENOM" id="CLU_611100_0_0_1"/>
<dbReference type="EMBL" id="CH408029">
    <property type="protein sequence ID" value="EAQ92162.1"/>
    <property type="molecule type" value="Genomic_DNA"/>
</dbReference>
<dbReference type="GO" id="GO:0005851">
    <property type="term" value="C:eukaryotic translation initiation factor 2B complex"/>
    <property type="evidence" value="ECO:0007669"/>
    <property type="project" value="TreeGrafter"/>
</dbReference>
<gene>
    <name evidence="9" type="ORF">CHGG_00397</name>
</gene>
<dbReference type="Pfam" id="PF00483">
    <property type="entry name" value="NTP_transferase"/>
    <property type="match status" value="1"/>
</dbReference>
<dbReference type="OrthoDB" id="424572at2759"/>
<dbReference type="Proteomes" id="UP000001056">
    <property type="component" value="Unassembled WGS sequence"/>
</dbReference>
<reference evidence="10" key="1">
    <citation type="journal article" date="2015" name="Genome Announc.">
        <title>Draft genome sequence of the cellulolytic fungus Chaetomium globosum.</title>
        <authorList>
            <person name="Cuomo C.A."/>
            <person name="Untereiner W.A."/>
            <person name="Ma L.-J."/>
            <person name="Grabherr M."/>
            <person name="Birren B.W."/>
        </authorList>
    </citation>
    <scope>NUCLEOTIDE SEQUENCE [LARGE SCALE GENOMIC DNA]</scope>
    <source>
        <strain evidence="10">ATCC 6205 / CBS 148.51 / DSM 1962 / NBRC 6347 / NRRL 1970</strain>
    </source>
</reference>
<protein>
    <recommendedName>
        <fullName evidence="1">Mannose-1-phosphate guanyltransferase</fullName>
    </recommendedName>
    <alternativeName>
        <fullName evidence="4">GDP-mannose pyrophosphorylase</fullName>
    </alternativeName>
    <alternativeName>
        <fullName evidence="3">GTP-mannose-1-phosphate guanylyltransferase</fullName>
    </alternativeName>
    <alternativeName>
        <fullName evidence="5">Translation initiation factor eIF2B subunit epsilon</fullName>
    </alternativeName>
    <alternativeName>
        <fullName evidence="6">eIF2B GDP-GTP exchange factor subunit epsilon</fullName>
    </alternativeName>
</protein>
<dbReference type="eggNOG" id="KOG1461">
    <property type="taxonomic scope" value="Eukaryota"/>
</dbReference>
<dbReference type="Gene3D" id="3.90.550.10">
    <property type="entry name" value="Spore Coat Polysaccharide Biosynthesis Protein SpsA, Chain A"/>
    <property type="match status" value="1"/>
</dbReference>
<feature type="domain" description="W2" evidence="8">
    <location>
        <begin position="248"/>
        <end position="439"/>
    </location>
</feature>
<feature type="region of interest" description="Disordered" evidence="7">
    <location>
        <begin position="1"/>
        <end position="26"/>
    </location>
</feature>
<dbReference type="GO" id="GO:0031369">
    <property type="term" value="F:translation initiation factor binding"/>
    <property type="evidence" value="ECO:0007669"/>
    <property type="project" value="InterPro"/>
</dbReference>
<dbReference type="SUPFAM" id="SSF48371">
    <property type="entry name" value="ARM repeat"/>
    <property type="match status" value="1"/>
</dbReference>
<dbReference type="Gene3D" id="1.25.40.180">
    <property type="match status" value="1"/>
</dbReference>
<dbReference type="InterPro" id="IPR035543">
    <property type="entry name" value="eIF-2B_epsilon_N"/>
</dbReference>
<name>Q2HHA7_CHAGB</name>
<dbReference type="AlphaFoldDB" id="Q2HHA7"/>
<dbReference type="SUPFAM" id="SSF53448">
    <property type="entry name" value="Nucleotide-diphospho-sugar transferases"/>
    <property type="match status" value="1"/>
</dbReference>
<evidence type="ECO:0000256" key="7">
    <source>
        <dbReference type="SAM" id="MobiDB-lite"/>
    </source>
</evidence>
<dbReference type="InterPro" id="IPR051956">
    <property type="entry name" value="eIF2B_epsilon"/>
</dbReference>
<dbReference type="PROSITE" id="PS51363">
    <property type="entry name" value="W2"/>
    <property type="match status" value="1"/>
</dbReference>
<dbReference type="GO" id="GO:0005085">
    <property type="term" value="F:guanyl-nucleotide exchange factor activity"/>
    <property type="evidence" value="ECO:0007669"/>
    <property type="project" value="InterPro"/>
</dbReference>
<dbReference type="SMART" id="SM00515">
    <property type="entry name" value="eIF5C"/>
    <property type="match status" value="1"/>
</dbReference>
<evidence type="ECO:0000259" key="8">
    <source>
        <dbReference type="PROSITE" id="PS51363"/>
    </source>
</evidence>
<dbReference type="InterPro" id="IPR029044">
    <property type="entry name" value="Nucleotide-diphossugar_trans"/>
</dbReference>
<evidence type="ECO:0000256" key="5">
    <source>
        <dbReference type="ARBA" id="ARBA00044144"/>
    </source>
</evidence>
<feature type="compositionally biased region" description="Gly residues" evidence="7">
    <location>
        <begin position="1"/>
        <end position="11"/>
    </location>
</feature>
<dbReference type="GeneID" id="4387314"/>
<dbReference type="CDD" id="cd11558">
    <property type="entry name" value="W2_eIF2B_epsilon"/>
    <property type="match status" value="1"/>
</dbReference>
<evidence type="ECO:0000313" key="10">
    <source>
        <dbReference type="Proteomes" id="UP000001056"/>
    </source>
</evidence>
<accession>Q2HHA7</accession>
<dbReference type="InterPro" id="IPR005835">
    <property type="entry name" value="NTP_transferase_dom"/>
</dbReference>
<evidence type="ECO:0000256" key="1">
    <source>
        <dbReference type="ARBA" id="ARBA00018601"/>
    </source>
</evidence>
<dbReference type="PANTHER" id="PTHR45887:SF1">
    <property type="entry name" value="TRANSLATION INITIATION FACTOR EIF-2B SUBUNIT EPSILON"/>
    <property type="match status" value="1"/>
</dbReference>
<proteinExistence type="predicted"/>
<dbReference type="GO" id="GO:0005829">
    <property type="term" value="C:cytosol"/>
    <property type="evidence" value="ECO:0007669"/>
    <property type="project" value="UniProtKB-SubCell"/>
</dbReference>
<dbReference type="InterPro" id="IPR016024">
    <property type="entry name" value="ARM-type_fold"/>
</dbReference>
<keyword evidence="2" id="KW-0648">Protein biosynthesis</keyword>
<dbReference type="InterPro" id="IPR044123">
    <property type="entry name" value="W2_eIF2B_epsilon"/>
</dbReference>
<evidence type="ECO:0000256" key="4">
    <source>
        <dbReference type="ARBA" id="ARBA00031190"/>
    </source>
</evidence>
<sequence>MSKQGGKGGAAAGKAKKPAKAGTDEKREDVLQAVILADSFQDRFKPFTLETPRCLLPLVNVPVIEYTLEFLASNGVQEVFIYCGTHSESIENYINESTRWSPGSVISPFSSLEFIRVSDANSIGDFLRDLDKRSIIGGDFILVHGDVVSNIQLDTALAKHRARREANRDACMTVVLRSVGEQPHRAAKARGITPVFIVDPTTGRCLQYEETHPLQSEHYLNLDPAVFSHGQFEIRTDLVDCGIDICTPDDWELNGKMLYAEILDDGYAARATNLQIDDFDGAKLEFMGLRLANNASDGAMRRAIAVAFVRRAAELLTPEHGALEPTKAASEALTAKNGAVKFVREVGVGGEGVAQQAEFALALQKALTAVKGLEPGRSGALLAALLQQLYSLDVLEEEGILAWWADKRAAENEGLDALRQKCRVLVEWLENADEEESSEEEDDEDESD</sequence>
<organism evidence="9 10">
    <name type="scientific">Chaetomium globosum (strain ATCC 6205 / CBS 148.51 / DSM 1962 / NBRC 6347 / NRRL 1970)</name>
    <name type="common">Soil fungus</name>
    <dbReference type="NCBI Taxonomy" id="306901"/>
    <lineage>
        <taxon>Eukaryota</taxon>
        <taxon>Fungi</taxon>
        <taxon>Dikarya</taxon>
        <taxon>Ascomycota</taxon>
        <taxon>Pezizomycotina</taxon>
        <taxon>Sordariomycetes</taxon>
        <taxon>Sordariomycetidae</taxon>
        <taxon>Sordariales</taxon>
        <taxon>Chaetomiaceae</taxon>
        <taxon>Chaetomium</taxon>
    </lineage>
</organism>
<dbReference type="GO" id="GO:0003743">
    <property type="term" value="F:translation initiation factor activity"/>
    <property type="evidence" value="ECO:0007669"/>
    <property type="project" value="TreeGrafter"/>
</dbReference>
<dbReference type="CDD" id="cd04197">
    <property type="entry name" value="eIF-2B_epsilon_N"/>
    <property type="match status" value="1"/>
</dbReference>
<keyword evidence="10" id="KW-1185">Reference proteome</keyword>
<dbReference type="Pfam" id="PF02020">
    <property type="entry name" value="W2"/>
    <property type="match status" value="1"/>
</dbReference>
<dbReference type="PANTHER" id="PTHR45887">
    <property type="entry name" value="TRANSLATION INITIATION FACTOR EIF-2B SUBUNIT EPSILON"/>
    <property type="match status" value="1"/>
</dbReference>
<dbReference type="InterPro" id="IPR003307">
    <property type="entry name" value="W2_domain"/>
</dbReference>
<evidence type="ECO:0000256" key="3">
    <source>
        <dbReference type="ARBA" id="ARBA00030179"/>
    </source>
</evidence>
<keyword evidence="2" id="KW-0396">Initiation factor</keyword>
<evidence type="ECO:0000256" key="2">
    <source>
        <dbReference type="ARBA" id="ARBA00022540"/>
    </source>
</evidence>
<dbReference type="InParanoid" id="Q2HHA7"/>
<dbReference type="STRING" id="306901.Q2HHA7"/>
<evidence type="ECO:0000256" key="6">
    <source>
        <dbReference type="ARBA" id="ARBA00044345"/>
    </source>
</evidence>